<accession>A0A6A3MVW7</accession>
<keyword evidence="5" id="KW-1185">Reference proteome</keyword>
<proteinExistence type="predicted"/>
<dbReference type="EMBL" id="QXFU01000403">
    <property type="protein sequence ID" value="KAE9034441.1"/>
    <property type="molecule type" value="Genomic_DNA"/>
</dbReference>
<gene>
    <name evidence="2" type="ORF">PR001_g8446</name>
    <name evidence="1" type="ORF">PR002_g8134</name>
    <name evidence="3" type="ORF">PR003_g8883</name>
</gene>
<evidence type="ECO:0000313" key="2">
    <source>
        <dbReference type="EMBL" id="KAE9037285.1"/>
    </source>
</evidence>
<evidence type="ECO:0000313" key="5">
    <source>
        <dbReference type="Proteomes" id="UP000434957"/>
    </source>
</evidence>
<dbReference type="OrthoDB" id="10322809at2759"/>
<organism evidence="2 4">
    <name type="scientific">Phytophthora rubi</name>
    <dbReference type="NCBI Taxonomy" id="129364"/>
    <lineage>
        <taxon>Eukaryota</taxon>
        <taxon>Sar</taxon>
        <taxon>Stramenopiles</taxon>
        <taxon>Oomycota</taxon>
        <taxon>Peronosporomycetes</taxon>
        <taxon>Peronosporales</taxon>
        <taxon>Peronosporaceae</taxon>
        <taxon>Phytophthora</taxon>
    </lineage>
</organism>
<dbReference type="Proteomes" id="UP000434957">
    <property type="component" value="Unassembled WGS sequence"/>
</dbReference>
<sequence length="146" mass="16573">MVTLECLVVGVGCEFTVEVSEDVAALRTSLHTAIVKDCNQQFDVCALKLYVAKLGDKCLSSTAVRHLKRGKIPTFMASILLQGNLTNLSELIDSQPRVKQHTDRVDVLVVVPDNIETLLRPISFNRKMQKYRGEYRYCFFKKNCLY</sequence>
<protein>
    <submittedName>
        <fullName evidence="2">Uncharacterized protein</fullName>
    </submittedName>
</protein>
<reference evidence="4 6" key="1">
    <citation type="submission" date="2018-09" db="EMBL/GenBank/DDBJ databases">
        <title>Genomic investigation of the strawberry pathogen Phytophthora fragariae indicates pathogenicity is determined by transcriptional variation in three key races.</title>
        <authorList>
            <person name="Adams T.M."/>
            <person name="Armitage A.D."/>
            <person name="Sobczyk M.K."/>
            <person name="Bates H.J."/>
            <person name="Dunwell J.M."/>
            <person name="Nellist C.F."/>
            <person name="Harrison R.J."/>
        </authorList>
    </citation>
    <scope>NUCLEOTIDE SEQUENCE [LARGE SCALE GENOMIC DNA]</scope>
    <source>
        <strain evidence="2 4">SCRP249</strain>
        <strain evidence="1 6">SCRP324</strain>
        <strain evidence="3 5">SCRP333</strain>
    </source>
</reference>
<evidence type="ECO:0000313" key="3">
    <source>
        <dbReference type="EMBL" id="KAE9343641.1"/>
    </source>
</evidence>
<comment type="caution">
    <text evidence="2">The sequence shown here is derived from an EMBL/GenBank/DDBJ whole genome shotgun (WGS) entry which is preliminary data.</text>
</comment>
<name>A0A6A3MVW7_9STRA</name>
<dbReference type="EMBL" id="QXFT01000450">
    <property type="protein sequence ID" value="KAE9343641.1"/>
    <property type="molecule type" value="Genomic_DNA"/>
</dbReference>
<dbReference type="EMBL" id="QXFV01000446">
    <property type="protein sequence ID" value="KAE9037285.1"/>
    <property type="molecule type" value="Genomic_DNA"/>
</dbReference>
<dbReference type="Proteomes" id="UP000429607">
    <property type="component" value="Unassembled WGS sequence"/>
</dbReference>
<dbReference type="AlphaFoldDB" id="A0A6A3MVW7"/>
<evidence type="ECO:0000313" key="4">
    <source>
        <dbReference type="Proteomes" id="UP000429607"/>
    </source>
</evidence>
<dbReference type="Proteomes" id="UP000435112">
    <property type="component" value="Unassembled WGS sequence"/>
</dbReference>
<evidence type="ECO:0000313" key="6">
    <source>
        <dbReference type="Proteomes" id="UP000435112"/>
    </source>
</evidence>
<evidence type="ECO:0000313" key="1">
    <source>
        <dbReference type="EMBL" id="KAE9034441.1"/>
    </source>
</evidence>